<dbReference type="Proteomes" id="UP000006327">
    <property type="component" value="Unassembled WGS sequence"/>
</dbReference>
<dbReference type="InterPro" id="IPR022371">
    <property type="entry name" value="Exopolyphosphatase"/>
</dbReference>
<dbReference type="InterPro" id="IPR048950">
    <property type="entry name" value="Ppx_GppA_C"/>
</dbReference>
<comment type="caution">
    <text evidence="13">The sequence shown here is derived from an EMBL/GenBank/DDBJ whole genome shotgun (WGS) entry which is preliminary data.</text>
</comment>
<evidence type="ECO:0000256" key="10">
    <source>
        <dbReference type="ARBA" id="ARBA00047607"/>
    </source>
</evidence>
<dbReference type="GO" id="GO:0006798">
    <property type="term" value="P:polyphosphate catabolic process"/>
    <property type="evidence" value="ECO:0007669"/>
    <property type="project" value="TreeGrafter"/>
</dbReference>
<dbReference type="InterPro" id="IPR003695">
    <property type="entry name" value="Ppx_GppA_N"/>
</dbReference>
<dbReference type="Pfam" id="PF02541">
    <property type="entry name" value="Ppx-GppA"/>
    <property type="match status" value="1"/>
</dbReference>
<dbReference type="AlphaFoldDB" id="K6YJ62"/>
<accession>K6YJ62</accession>
<dbReference type="GO" id="GO:0004309">
    <property type="term" value="F:exopolyphosphatase activity"/>
    <property type="evidence" value="ECO:0007669"/>
    <property type="project" value="UniProtKB-EC"/>
</dbReference>
<dbReference type="EC" id="3.6.1.11" evidence="5"/>
<reference evidence="13 14" key="1">
    <citation type="journal article" date="2017" name="Antonie Van Leeuwenhoek">
        <title>Rhizobium rhizosphaerae sp. nov., a novel species isolated from rice rhizosphere.</title>
        <authorList>
            <person name="Zhao J.J."/>
            <person name="Zhang J."/>
            <person name="Zhang R.J."/>
            <person name="Zhang C.W."/>
            <person name="Yin H.Q."/>
            <person name="Zhang X.X."/>
        </authorList>
    </citation>
    <scope>NUCLEOTIDE SEQUENCE [LARGE SCALE GENOMIC DNA]</scope>
    <source>
        <strain evidence="13 14">BSs20135</strain>
    </source>
</reference>
<evidence type="ECO:0000256" key="4">
    <source>
        <dbReference type="ARBA" id="ARBA00011738"/>
    </source>
</evidence>
<evidence type="ECO:0000256" key="7">
    <source>
        <dbReference type="ARBA" id="ARBA00022475"/>
    </source>
</evidence>
<evidence type="ECO:0000313" key="14">
    <source>
        <dbReference type="Proteomes" id="UP000006327"/>
    </source>
</evidence>
<dbReference type="EMBL" id="BAEO01000014">
    <property type="protein sequence ID" value="GAC18212.1"/>
    <property type="molecule type" value="Genomic_DNA"/>
</dbReference>
<evidence type="ECO:0000256" key="3">
    <source>
        <dbReference type="ARBA" id="ARBA00007125"/>
    </source>
</evidence>
<keyword evidence="7" id="KW-1003">Cell membrane</keyword>
<gene>
    <name evidence="13" type="primary">ppx</name>
    <name evidence="13" type="ORF">GARC_1232</name>
</gene>
<dbReference type="GO" id="GO:0005886">
    <property type="term" value="C:plasma membrane"/>
    <property type="evidence" value="ECO:0007669"/>
    <property type="project" value="UniProtKB-SubCell"/>
</dbReference>
<dbReference type="Gene3D" id="3.30.420.40">
    <property type="match status" value="1"/>
</dbReference>
<dbReference type="Pfam" id="PF21447">
    <property type="entry name" value="Ppx-GppA_III"/>
    <property type="match status" value="1"/>
</dbReference>
<sequence>MPNTDTVLDSTFDNVEIRDASKVAALDMGSNSFHLVVARIVAGSVQILHRVKQKVRLGDGLGTDGALSAEAIQRGLDTLEVIAESLQGFEPDCVRVVATHALRKASNAKEFLKAAKKVFPFPIEIISGAEEARLIYQGVAHTNHQQGQRLVVDIGGGSTEFIIGEGFETKVLRSLQMGCVSYTNRFFKQGELKPKAFNRAITSAQQELEMIDKKYKQIGWNTCIGTSGTIKIIIELAAQLDSTNRDNHVCLTDLLTLMDLCCAAGNSKDLQIQGLSDDRRPVFAAGLAILIAAFRSLDIQEMEFSQDALREGLLYEMEEHLTHPDIRQRSAESLATRYDVDVAQAKRVLSTTMALHQQCKKAWGIDNKELKNMLAWSALLHEVGLQINTRGIQRHSGYILQNIELPGFGQEQQNLLATLTRFYRKKIKAAEIPEFTLLAQEQVYKLIALLRLGVLLNIKRQDDILPEFSVTAEADNLHIQFPDDWLQHKPVLGADIERESDYIQELGLTLSYN</sequence>
<evidence type="ECO:0000313" key="13">
    <source>
        <dbReference type="EMBL" id="GAC18212.1"/>
    </source>
</evidence>
<organism evidence="13 14">
    <name type="scientific">Paraglaciecola arctica BSs20135</name>
    <dbReference type="NCBI Taxonomy" id="493475"/>
    <lineage>
        <taxon>Bacteria</taxon>
        <taxon>Pseudomonadati</taxon>
        <taxon>Pseudomonadota</taxon>
        <taxon>Gammaproteobacteria</taxon>
        <taxon>Alteromonadales</taxon>
        <taxon>Alteromonadaceae</taxon>
        <taxon>Paraglaciecola</taxon>
    </lineage>
</organism>
<keyword evidence="8" id="KW-0378">Hydrolase</keyword>
<comment type="subunit">
    <text evidence="4">Homodimer.</text>
</comment>
<dbReference type="PANTHER" id="PTHR30005:SF14">
    <property type="entry name" value="EXOPOLYPHOSPHATASE"/>
    <property type="match status" value="1"/>
</dbReference>
<comment type="similarity">
    <text evidence="3">Belongs to the GppA/Ppx family.</text>
</comment>
<evidence type="ECO:0000256" key="5">
    <source>
        <dbReference type="ARBA" id="ARBA00012451"/>
    </source>
</evidence>
<dbReference type="InterPro" id="IPR050273">
    <property type="entry name" value="GppA/Ppx_hydrolase"/>
</dbReference>
<dbReference type="PIRSF" id="PIRSF001267">
    <property type="entry name" value="Pyrophosphatase_GppA_Ppx"/>
    <property type="match status" value="1"/>
</dbReference>
<dbReference type="FunFam" id="3.30.420.150:FF:000001">
    <property type="entry name" value="Guanosine-5'-triphosphate,3'-diphosphate pyrophosphatase"/>
    <property type="match status" value="1"/>
</dbReference>
<comment type="subcellular location">
    <subcellularLocation>
        <location evidence="2">Cell membrane</location>
        <topology evidence="2">Peripheral membrane protein</topology>
    </subcellularLocation>
</comment>
<protein>
    <recommendedName>
        <fullName evidence="6">Exopolyphosphatase</fullName>
        <ecNumber evidence="5">3.6.1.11</ecNumber>
    </recommendedName>
</protein>
<evidence type="ECO:0000259" key="11">
    <source>
        <dbReference type="Pfam" id="PF02541"/>
    </source>
</evidence>
<evidence type="ECO:0000256" key="6">
    <source>
        <dbReference type="ARBA" id="ARBA00020416"/>
    </source>
</evidence>
<dbReference type="SUPFAM" id="SSF109604">
    <property type="entry name" value="HD-domain/PDEase-like"/>
    <property type="match status" value="1"/>
</dbReference>
<dbReference type="STRING" id="493475.GARC_1232"/>
<evidence type="ECO:0000259" key="12">
    <source>
        <dbReference type="Pfam" id="PF21447"/>
    </source>
</evidence>
<dbReference type="Gene3D" id="3.30.420.150">
    <property type="entry name" value="Exopolyphosphatase. Domain 2"/>
    <property type="match status" value="1"/>
</dbReference>
<evidence type="ECO:0000256" key="1">
    <source>
        <dbReference type="ARBA" id="ARBA00001946"/>
    </source>
</evidence>
<proteinExistence type="inferred from homology"/>
<dbReference type="NCBIfam" id="TIGR03706">
    <property type="entry name" value="exo_poly_only"/>
    <property type="match status" value="1"/>
</dbReference>
<name>K6YJ62_9ALTE</name>
<evidence type="ECO:0000256" key="8">
    <source>
        <dbReference type="ARBA" id="ARBA00022801"/>
    </source>
</evidence>
<comment type="cofactor">
    <cofactor evidence="1">
        <name>Mg(2+)</name>
        <dbReference type="ChEBI" id="CHEBI:18420"/>
    </cofactor>
</comment>
<dbReference type="eggNOG" id="COG0248">
    <property type="taxonomic scope" value="Bacteria"/>
</dbReference>
<dbReference type="SUPFAM" id="SSF53067">
    <property type="entry name" value="Actin-like ATPase domain"/>
    <property type="match status" value="2"/>
</dbReference>
<dbReference type="InterPro" id="IPR030673">
    <property type="entry name" value="PyroPPase_GppA_Ppx"/>
</dbReference>
<evidence type="ECO:0000256" key="2">
    <source>
        <dbReference type="ARBA" id="ARBA00004202"/>
    </source>
</evidence>
<dbReference type="FunFam" id="3.30.420.40:FF:000023">
    <property type="entry name" value="Guanosine-5'-triphosphate,3'-diphosphate pyrophosphatase"/>
    <property type="match status" value="1"/>
</dbReference>
<keyword evidence="14" id="KW-1185">Reference proteome</keyword>
<dbReference type="RefSeq" id="WP_007617838.1">
    <property type="nucleotide sequence ID" value="NZ_BAEO01000014.1"/>
</dbReference>
<feature type="domain" description="Ppx/GppA phosphatase C-terminal" evidence="12">
    <location>
        <begin position="326"/>
        <end position="499"/>
    </location>
</feature>
<dbReference type="OrthoDB" id="9793035at2"/>
<keyword evidence="9" id="KW-0472">Membrane</keyword>
<dbReference type="PANTHER" id="PTHR30005">
    <property type="entry name" value="EXOPOLYPHOSPHATASE"/>
    <property type="match status" value="1"/>
</dbReference>
<feature type="domain" description="Ppx/GppA phosphatase N-terminal" evidence="11">
    <location>
        <begin position="36"/>
        <end position="319"/>
    </location>
</feature>
<comment type="catalytic activity">
    <reaction evidence="10">
        <text>[phosphate](n) + H2O = [phosphate](n-1) + phosphate + H(+)</text>
        <dbReference type="Rhea" id="RHEA:21528"/>
        <dbReference type="Rhea" id="RHEA-COMP:9859"/>
        <dbReference type="Rhea" id="RHEA-COMP:14279"/>
        <dbReference type="ChEBI" id="CHEBI:15377"/>
        <dbReference type="ChEBI" id="CHEBI:15378"/>
        <dbReference type="ChEBI" id="CHEBI:16838"/>
        <dbReference type="ChEBI" id="CHEBI:43474"/>
        <dbReference type="EC" id="3.6.1.11"/>
    </reaction>
</comment>
<dbReference type="InterPro" id="IPR043129">
    <property type="entry name" value="ATPase_NBD"/>
</dbReference>
<dbReference type="Gene3D" id="1.10.3210.10">
    <property type="entry name" value="Hypothetical protein af1432"/>
    <property type="match status" value="1"/>
</dbReference>
<evidence type="ECO:0000256" key="9">
    <source>
        <dbReference type="ARBA" id="ARBA00023136"/>
    </source>
</evidence>